<reference evidence="1" key="2">
    <citation type="journal article" date="2015" name="Fish Shellfish Immunol.">
        <title>Early steps in the European eel (Anguilla anguilla)-Vibrio vulnificus interaction in the gills: Role of the RtxA13 toxin.</title>
        <authorList>
            <person name="Callol A."/>
            <person name="Pajuelo D."/>
            <person name="Ebbesson L."/>
            <person name="Teles M."/>
            <person name="MacKenzie S."/>
            <person name="Amaro C."/>
        </authorList>
    </citation>
    <scope>NUCLEOTIDE SEQUENCE</scope>
</reference>
<protein>
    <submittedName>
        <fullName evidence="1">Uncharacterized protein</fullName>
    </submittedName>
</protein>
<accession>A0A0E9TAS3</accession>
<dbReference type="EMBL" id="GBXM01058045">
    <property type="protein sequence ID" value="JAH50532.1"/>
    <property type="molecule type" value="Transcribed_RNA"/>
</dbReference>
<proteinExistence type="predicted"/>
<sequence>MMSSCVAYCSGACCSSDQSQKDLGALLKMSGPPLPSSLLRI</sequence>
<name>A0A0E9TAS3_ANGAN</name>
<organism evidence="1">
    <name type="scientific">Anguilla anguilla</name>
    <name type="common">European freshwater eel</name>
    <name type="synonym">Muraena anguilla</name>
    <dbReference type="NCBI Taxonomy" id="7936"/>
    <lineage>
        <taxon>Eukaryota</taxon>
        <taxon>Metazoa</taxon>
        <taxon>Chordata</taxon>
        <taxon>Craniata</taxon>
        <taxon>Vertebrata</taxon>
        <taxon>Euteleostomi</taxon>
        <taxon>Actinopterygii</taxon>
        <taxon>Neopterygii</taxon>
        <taxon>Teleostei</taxon>
        <taxon>Anguilliformes</taxon>
        <taxon>Anguillidae</taxon>
        <taxon>Anguilla</taxon>
    </lineage>
</organism>
<evidence type="ECO:0000313" key="1">
    <source>
        <dbReference type="EMBL" id="JAH50532.1"/>
    </source>
</evidence>
<dbReference type="AlphaFoldDB" id="A0A0E9TAS3"/>
<reference evidence="1" key="1">
    <citation type="submission" date="2014-11" db="EMBL/GenBank/DDBJ databases">
        <authorList>
            <person name="Amaro Gonzalez C."/>
        </authorList>
    </citation>
    <scope>NUCLEOTIDE SEQUENCE</scope>
</reference>